<dbReference type="GO" id="GO:0008932">
    <property type="term" value="F:lytic endotransglycosylase activity"/>
    <property type="evidence" value="ECO:0007669"/>
    <property type="project" value="TreeGrafter"/>
</dbReference>
<feature type="domain" description="LysM" evidence="2">
    <location>
        <begin position="157"/>
        <end position="201"/>
    </location>
</feature>
<reference evidence="3 4" key="1">
    <citation type="submission" date="2018-08" db="EMBL/GenBank/DDBJ databases">
        <title>A genome reference for cultivated species of the human gut microbiota.</title>
        <authorList>
            <person name="Zou Y."/>
            <person name="Xue W."/>
            <person name="Luo G."/>
        </authorList>
    </citation>
    <scope>NUCLEOTIDE SEQUENCE [LARGE SCALE GENOMIC DNA]</scope>
    <source>
        <strain evidence="3 4">AF24-2</strain>
    </source>
</reference>
<dbReference type="PANTHER" id="PTHR33734">
    <property type="entry name" value="LYSM DOMAIN-CONTAINING GPI-ANCHORED PROTEIN 2"/>
    <property type="match status" value="1"/>
</dbReference>
<organism evidence="3 4">
    <name type="scientific">Phocaeicola coprocola</name>
    <dbReference type="NCBI Taxonomy" id="310298"/>
    <lineage>
        <taxon>Bacteria</taxon>
        <taxon>Pseudomonadati</taxon>
        <taxon>Bacteroidota</taxon>
        <taxon>Bacteroidia</taxon>
        <taxon>Bacteroidales</taxon>
        <taxon>Bacteroidaceae</taxon>
        <taxon>Phocaeicola</taxon>
    </lineage>
</organism>
<feature type="signal peptide" evidence="1">
    <location>
        <begin position="1"/>
        <end position="24"/>
    </location>
</feature>
<accession>A0A412GW12</accession>
<dbReference type="AlphaFoldDB" id="A0A412GW12"/>
<gene>
    <name evidence="3" type="ORF">DWY20_03025</name>
</gene>
<evidence type="ECO:0000256" key="1">
    <source>
        <dbReference type="SAM" id="SignalP"/>
    </source>
</evidence>
<feature type="domain" description="LysM" evidence="2">
    <location>
        <begin position="31"/>
        <end position="74"/>
    </location>
</feature>
<sequence>MKFIHIICLSLALSASSLSATVSAQTGTGYFLHTVTKGQSLYSIASMYHVSVDDIVRLNPGSKEQIRAGQALKIPQAQYSNEDGKQFHTIQAGETLYQLTLKYHVTAQAICKANPGLSAENFRIGQVIVIPAQDNAPAQTEQTAQAEPAVEKNEWRDMHKVARKETIFSISQQYGITQEELIAANPELKNGKLKKGSFLFIPYPKSQETGKTAPSSQAAPSNEELFKENSISKKQINTIKVALMLPFTSTSQDEQSRMVEFYEGFLMAIDSLKHQGVSADIYTYDTKGTTAGTNAILSQSKLKDMDIIFGPAHQSSIASVAAFADKNNIRLVVPFSPKVDQVFTNPNIYQVNTPQSYLYSKVYEHFIRKFGKTNVIFVDDGSGDKEKAEFIKGMKNELKDNNVRFKQIQLAGDIDPNKVIAAMDTLQENIFIPTSGRSSALTRVLPHLTLVRREHPHFDMHLFGYPEWQTYTQDFLANFYELDTYFYSSFYTNNLFPAAINFTQSYRRWYSKDMSNTYPKYGMLGFDVGYFFLKGLSQQGNKLEENLNRVQVTPIQTGFCFERVNNWGGFINRKVFFVHFTKDYELIKLDFE</sequence>
<keyword evidence="4" id="KW-1185">Reference proteome</keyword>
<dbReference type="EMBL" id="QRUU01000008">
    <property type="protein sequence ID" value="RGR99040.1"/>
    <property type="molecule type" value="Genomic_DNA"/>
</dbReference>
<protein>
    <submittedName>
        <fullName evidence="3">LysM peptidoglycan-binding domain-containing protein</fullName>
    </submittedName>
</protein>
<dbReference type="PANTHER" id="PTHR33734:SF22">
    <property type="entry name" value="MEMBRANE-BOUND LYTIC MUREIN TRANSGLYCOSYLASE D"/>
    <property type="match status" value="1"/>
</dbReference>
<feature type="chain" id="PRO_5019583419" evidence="1">
    <location>
        <begin position="25"/>
        <end position="592"/>
    </location>
</feature>
<dbReference type="Pfam" id="PF01476">
    <property type="entry name" value="LysM"/>
    <property type="match status" value="3"/>
</dbReference>
<dbReference type="SUPFAM" id="SSF54106">
    <property type="entry name" value="LysM domain"/>
    <property type="match status" value="3"/>
</dbReference>
<dbReference type="SMART" id="SM00257">
    <property type="entry name" value="LysM"/>
    <property type="match status" value="3"/>
</dbReference>
<comment type="caution">
    <text evidence="3">The sequence shown here is derived from an EMBL/GenBank/DDBJ whole genome shotgun (WGS) entry which is preliminary data.</text>
</comment>
<name>A0A412GW12_9BACT</name>
<dbReference type="Proteomes" id="UP000285864">
    <property type="component" value="Unassembled WGS sequence"/>
</dbReference>
<dbReference type="InterPro" id="IPR036779">
    <property type="entry name" value="LysM_dom_sf"/>
</dbReference>
<evidence type="ECO:0000313" key="3">
    <source>
        <dbReference type="EMBL" id="RGR99040.1"/>
    </source>
</evidence>
<dbReference type="SUPFAM" id="SSF53822">
    <property type="entry name" value="Periplasmic binding protein-like I"/>
    <property type="match status" value="1"/>
</dbReference>
<evidence type="ECO:0000259" key="2">
    <source>
        <dbReference type="PROSITE" id="PS51782"/>
    </source>
</evidence>
<dbReference type="PROSITE" id="PS51782">
    <property type="entry name" value="LYSM"/>
    <property type="match status" value="3"/>
</dbReference>
<dbReference type="Gene3D" id="3.40.50.2300">
    <property type="match status" value="1"/>
</dbReference>
<feature type="domain" description="LysM" evidence="2">
    <location>
        <begin position="86"/>
        <end position="130"/>
    </location>
</feature>
<dbReference type="InterPro" id="IPR028082">
    <property type="entry name" value="Peripla_BP_I"/>
</dbReference>
<dbReference type="Gene3D" id="3.10.350.10">
    <property type="entry name" value="LysM domain"/>
    <property type="match status" value="3"/>
</dbReference>
<evidence type="ECO:0000313" key="4">
    <source>
        <dbReference type="Proteomes" id="UP000285864"/>
    </source>
</evidence>
<keyword evidence="1" id="KW-0732">Signal</keyword>
<dbReference type="RefSeq" id="WP_022125118.1">
    <property type="nucleotide sequence ID" value="NZ_CATZZN010000035.1"/>
</dbReference>
<proteinExistence type="predicted"/>
<dbReference type="InterPro" id="IPR018392">
    <property type="entry name" value="LysM"/>
</dbReference>
<dbReference type="CDD" id="cd00118">
    <property type="entry name" value="LysM"/>
    <property type="match status" value="3"/>
</dbReference>